<organism evidence="2 3">
    <name type="scientific">Sphingobacterium paludis</name>
    <dbReference type="NCBI Taxonomy" id="1476465"/>
    <lineage>
        <taxon>Bacteria</taxon>
        <taxon>Pseudomonadati</taxon>
        <taxon>Bacteroidota</taxon>
        <taxon>Sphingobacteriia</taxon>
        <taxon>Sphingobacteriales</taxon>
        <taxon>Sphingobacteriaceae</taxon>
        <taxon>Sphingobacterium</taxon>
    </lineage>
</organism>
<feature type="domain" description="Adenylyl/Guanylyl and SMODS C-terminal sensor" evidence="1">
    <location>
        <begin position="318"/>
        <end position="420"/>
    </location>
</feature>
<evidence type="ECO:0000313" key="3">
    <source>
        <dbReference type="Proteomes" id="UP000294752"/>
    </source>
</evidence>
<accession>A0A4R7D488</accession>
<reference evidence="2 3" key="1">
    <citation type="submission" date="2019-03" db="EMBL/GenBank/DDBJ databases">
        <title>Genomic Encyclopedia of Type Strains, Phase III (KMG-III): the genomes of soil and plant-associated and newly described type strains.</title>
        <authorList>
            <person name="Whitman W."/>
        </authorList>
    </citation>
    <scope>NUCLEOTIDE SEQUENCE [LARGE SCALE GENOMIC DNA]</scope>
    <source>
        <strain evidence="2 3">CGMCC 1.12801</strain>
    </source>
</reference>
<protein>
    <submittedName>
        <fullName evidence="2">Class 3 adenylate cyclase</fullName>
    </submittedName>
</protein>
<evidence type="ECO:0000259" key="1">
    <source>
        <dbReference type="Pfam" id="PF18134"/>
    </source>
</evidence>
<dbReference type="Pfam" id="PF18134">
    <property type="entry name" value="AGS_C"/>
    <property type="match status" value="1"/>
</dbReference>
<dbReference type="RefSeq" id="WP_133639964.1">
    <property type="nucleotide sequence ID" value="NZ_SNZV01000003.1"/>
</dbReference>
<sequence length="434" mass="49236">MKLFENYASGIERILSENYTSVDRSTIKSSKPSDILLKAMGKDTEMFKKSIELQGQIDGDKALLNIDREGLTKLFGSNASGFEDIVIGSHPDFADLDYNGYLNHHCVSMFVDIKGSTRLALKEDLKKVRLIKDSLLTLCIHVANFFGGHIHRLQGDAVFVQFVRKGAYKNDAIINSLNAASVLCQFVEQDLKDVFEKKGLSPIKIRIGIDYGNDEDVLWSHYGVPSCAELTTTSLHTDLAAKLQSKAPSNGIVIGANIVKELDLPEEFVKHVYKTVDDKQVVETYVINGFNYKQYIFKWKTYLLSFDFIKKSSNGITLDIEEKDFRITCKVSDEGKDNWTPYYQNSYSIPKKMSIAFTITFKGLPYYRQGNETIEWVIHNRGDEAQLEQKVEIRNINETECVTNAAYLGHHYISCKIKRNFGSNITVTFPVYVQ</sequence>
<comment type="caution">
    <text evidence="2">The sequence shown here is derived from an EMBL/GenBank/DDBJ whole genome shotgun (WGS) entry which is preliminary data.</text>
</comment>
<dbReference type="OrthoDB" id="9806704at2"/>
<name>A0A4R7D488_9SPHI</name>
<dbReference type="InterPro" id="IPR029787">
    <property type="entry name" value="Nucleotide_cyclase"/>
</dbReference>
<dbReference type="SUPFAM" id="SSF55073">
    <property type="entry name" value="Nucleotide cyclase"/>
    <property type="match status" value="1"/>
</dbReference>
<dbReference type="Gene3D" id="3.30.70.1230">
    <property type="entry name" value="Nucleotide cyclase"/>
    <property type="match status" value="1"/>
</dbReference>
<gene>
    <name evidence="2" type="ORF">B0I21_103453</name>
</gene>
<evidence type="ECO:0000313" key="2">
    <source>
        <dbReference type="EMBL" id="TDS14951.1"/>
    </source>
</evidence>
<dbReference type="AlphaFoldDB" id="A0A4R7D488"/>
<dbReference type="EMBL" id="SNZV01000003">
    <property type="protein sequence ID" value="TDS14951.1"/>
    <property type="molecule type" value="Genomic_DNA"/>
</dbReference>
<dbReference type="Proteomes" id="UP000294752">
    <property type="component" value="Unassembled WGS sequence"/>
</dbReference>
<proteinExistence type="predicted"/>
<keyword evidence="3" id="KW-1185">Reference proteome</keyword>
<dbReference type="InterPro" id="IPR040511">
    <property type="entry name" value="AGS_C"/>
</dbReference>